<sequence length="215" mass="24913">MPTLGYWKIRGLAQPIRLLQNYAGEDFEDVHYEEGDGPEFNRECWTSVKNTLGLPFPNLPYYIDGDIKITQSNSILRYIAKKHDLLGKTTQEIVDCDVMLENAMDFRNGTVRLVYNSDYEKLKEGYFKNLQPMLEKFENFLGNKNFFTGANVTVCDFPMYELLDQHKIMKPGILDPYPKLSAFVGRFEALPAIKKYMSSDKFMKRPINNKSASFK</sequence>
<dbReference type="InterPro" id="IPR036282">
    <property type="entry name" value="Glutathione-S-Trfase_C_sf"/>
</dbReference>
<proteinExistence type="inferred from homology"/>
<dbReference type="SFLD" id="SFLDG01205">
    <property type="entry name" value="AMPS.1"/>
    <property type="match status" value="1"/>
</dbReference>
<dbReference type="SUPFAM" id="SSF47616">
    <property type="entry name" value="GST C-terminal domain-like"/>
    <property type="match status" value="1"/>
</dbReference>
<evidence type="ECO:0000256" key="1">
    <source>
        <dbReference type="ARBA" id="ARBA00002446"/>
    </source>
</evidence>
<keyword evidence="6 10" id="KW-0808">Transferase</keyword>
<evidence type="ECO:0000259" key="8">
    <source>
        <dbReference type="PROSITE" id="PS50404"/>
    </source>
</evidence>
<feature type="domain" description="GST N-terminal" evidence="8">
    <location>
        <begin position="1"/>
        <end position="87"/>
    </location>
</feature>
<dbReference type="Gene3D" id="1.20.1050.10">
    <property type="match status" value="1"/>
</dbReference>
<evidence type="ECO:0000313" key="10">
    <source>
        <dbReference type="EMBL" id="CAC5396269.1"/>
    </source>
</evidence>
<feature type="domain" description="GST C-terminal" evidence="9">
    <location>
        <begin position="89"/>
        <end position="207"/>
    </location>
</feature>
<gene>
    <name evidence="10" type="ORF">MCOR_30851</name>
</gene>
<evidence type="ECO:0000256" key="4">
    <source>
        <dbReference type="ARBA" id="ARBA00011738"/>
    </source>
</evidence>
<dbReference type="InterPro" id="IPR036249">
    <property type="entry name" value="Thioredoxin-like_sf"/>
</dbReference>
<dbReference type="CDD" id="cd03075">
    <property type="entry name" value="GST_N_Mu"/>
    <property type="match status" value="1"/>
</dbReference>
<dbReference type="PROSITE" id="PS50404">
    <property type="entry name" value="GST_NTER"/>
    <property type="match status" value="1"/>
</dbReference>
<evidence type="ECO:0000259" key="9">
    <source>
        <dbReference type="PROSITE" id="PS50405"/>
    </source>
</evidence>
<dbReference type="PROSITE" id="PS50405">
    <property type="entry name" value="GST_CTER"/>
    <property type="match status" value="1"/>
</dbReference>
<evidence type="ECO:0000256" key="3">
    <source>
        <dbReference type="ARBA" id="ARBA00005861"/>
    </source>
</evidence>
<evidence type="ECO:0000256" key="7">
    <source>
        <dbReference type="ARBA" id="ARBA00047960"/>
    </source>
</evidence>
<dbReference type="InterPro" id="IPR050213">
    <property type="entry name" value="GST_superfamily"/>
</dbReference>
<dbReference type="SFLD" id="SFLDS00019">
    <property type="entry name" value="Glutathione_Transferase_(cytos"/>
    <property type="match status" value="1"/>
</dbReference>
<dbReference type="OrthoDB" id="4951845at2759"/>
<protein>
    <recommendedName>
        <fullName evidence="5">glutathione transferase</fullName>
        <ecNumber evidence="5">2.5.1.18</ecNumber>
    </recommendedName>
</protein>
<dbReference type="Pfam" id="PF14497">
    <property type="entry name" value="GST_C_3"/>
    <property type="match status" value="1"/>
</dbReference>
<comment type="function">
    <text evidence="2">Conjugation of reduced glutathione to a wide number of exogenous and endogenous hydrophobic electrophiles.</text>
</comment>
<organism evidence="10 11">
    <name type="scientific">Mytilus coruscus</name>
    <name type="common">Sea mussel</name>
    <dbReference type="NCBI Taxonomy" id="42192"/>
    <lineage>
        <taxon>Eukaryota</taxon>
        <taxon>Metazoa</taxon>
        <taxon>Spiralia</taxon>
        <taxon>Lophotrochozoa</taxon>
        <taxon>Mollusca</taxon>
        <taxon>Bivalvia</taxon>
        <taxon>Autobranchia</taxon>
        <taxon>Pteriomorphia</taxon>
        <taxon>Mytilida</taxon>
        <taxon>Mytiloidea</taxon>
        <taxon>Mytilidae</taxon>
        <taxon>Mytilinae</taxon>
        <taxon>Mytilus</taxon>
    </lineage>
</organism>
<evidence type="ECO:0000256" key="6">
    <source>
        <dbReference type="ARBA" id="ARBA00022679"/>
    </source>
</evidence>
<reference evidence="10 11" key="1">
    <citation type="submission" date="2020-06" db="EMBL/GenBank/DDBJ databases">
        <authorList>
            <person name="Li R."/>
            <person name="Bekaert M."/>
        </authorList>
    </citation>
    <scope>NUCLEOTIDE SEQUENCE [LARGE SCALE GENOMIC DNA]</scope>
    <source>
        <strain evidence="11">wild</strain>
    </source>
</reference>
<evidence type="ECO:0000256" key="5">
    <source>
        <dbReference type="ARBA" id="ARBA00012452"/>
    </source>
</evidence>
<comment type="function">
    <text evidence="1">GST isoenzymes appear to play a central role in the parasite detoxification system. Other functions are also suspected including a role in increasing the solubility of haematin in the parasite gut.</text>
</comment>
<dbReference type="InterPro" id="IPR004046">
    <property type="entry name" value="GST_C"/>
</dbReference>
<dbReference type="Gene3D" id="3.40.30.10">
    <property type="entry name" value="Glutaredoxin"/>
    <property type="match status" value="1"/>
</dbReference>
<dbReference type="SUPFAM" id="SSF52833">
    <property type="entry name" value="Thioredoxin-like"/>
    <property type="match status" value="1"/>
</dbReference>
<dbReference type="InterPro" id="IPR004045">
    <property type="entry name" value="Glutathione_S-Trfase_N"/>
</dbReference>
<comment type="catalytic activity">
    <reaction evidence="7">
        <text>RX + glutathione = an S-substituted glutathione + a halide anion + H(+)</text>
        <dbReference type="Rhea" id="RHEA:16437"/>
        <dbReference type="ChEBI" id="CHEBI:15378"/>
        <dbReference type="ChEBI" id="CHEBI:16042"/>
        <dbReference type="ChEBI" id="CHEBI:17792"/>
        <dbReference type="ChEBI" id="CHEBI:57925"/>
        <dbReference type="ChEBI" id="CHEBI:90779"/>
        <dbReference type="EC" id="2.5.1.18"/>
    </reaction>
</comment>
<dbReference type="SFLD" id="SFLDG00363">
    <property type="entry name" value="AMPS_(cytGST):_Alpha-__Mu-__Pi"/>
    <property type="match status" value="1"/>
</dbReference>
<dbReference type="PANTHER" id="PTHR11571:SF222">
    <property type="entry name" value="GLUTATHIONE TRANSFERASE"/>
    <property type="match status" value="1"/>
</dbReference>
<dbReference type="Proteomes" id="UP000507470">
    <property type="component" value="Unassembled WGS sequence"/>
</dbReference>
<dbReference type="FunFam" id="1.20.1050.10:FF:000003">
    <property type="entry name" value="Glutathione S-transferase 2"/>
    <property type="match status" value="1"/>
</dbReference>
<dbReference type="EMBL" id="CACVKT020005607">
    <property type="protein sequence ID" value="CAC5396269.1"/>
    <property type="molecule type" value="Genomic_DNA"/>
</dbReference>
<dbReference type="GO" id="GO:0004364">
    <property type="term" value="F:glutathione transferase activity"/>
    <property type="evidence" value="ECO:0007669"/>
    <property type="project" value="UniProtKB-EC"/>
</dbReference>
<dbReference type="EC" id="2.5.1.18" evidence="5"/>
<keyword evidence="11" id="KW-1185">Reference proteome</keyword>
<dbReference type="Pfam" id="PF02798">
    <property type="entry name" value="GST_N"/>
    <property type="match status" value="1"/>
</dbReference>
<evidence type="ECO:0000256" key="2">
    <source>
        <dbReference type="ARBA" id="ARBA00003701"/>
    </source>
</evidence>
<name>A0A6J8CLV1_MYTCO</name>
<dbReference type="PANTHER" id="PTHR11571">
    <property type="entry name" value="GLUTATHIONE S-TRANSFERASE"/>
    <property type="match status" value="1"/>
</dbReference>
<accession>A0A6J8CLV1</accession>
<evidence type="ECO:0000313" key="11">
    <source>
        <dbReference type="Proteomes" id="UP000507470"/>
    </source>
</evidence>
<dbReference type="AlphaFoldDB" id="A0A6J8CLV1"/>
<dbReference type="InterPro" id="IPR010987">
    <property type="entry name" value="Glutathione-S-Trfase_C-like"/>
</dbReference>
<dbReference type="GO" id="GO:0006749">
    <property type="term" value="P:glutathione metabolic process"/>
    <property type="evidence" value="ECO:0007669"/>
    <property type="project" value="TreeGrafter"/>
</dbReference>
<comment type="subunit">
    <text evidence="4">Homodimer.</text>
</comment>
<dbReference type="InterPro" id="IPR040079">
    <property type="entry name" value="Glutathione_S-Trfase"/>
</dbReference>
<comment type="similarity">
    <text evidence="3">Belongs to the GST superfamily. Mu family.</text>
</comment>